<evidence type="ECO:0000313" key="4">
    <source>
        <dbReference type="Proteomes" id="UP000807504"/>
    </source>
</evidence>
<dbReference type="Gene3D" id="3.90.1300.10">
    <property type="entry name" value="Amidase signature (AS) domain"/>
    <property type="match status" value="2"/>
</dbReference>
<feature type="transmembrane region" description="Helical" evidence="1">
    <location>
        <begin position="6"/>
        <end position="29"/>
    </location>
</feature>
<dbReference type="SUPFAM" id="SSF75304">
    <property type="entry name" value="Amidase signature (AS) enzymes"/>
    <property type="match status" value="1"/>
</dbReference>
<reference evidence="3" key="1">
    <citation type="journal article" date="2020" name="bioRxiv">
        <title>Chromosome-level reference genome of the European wasp spider Argiope bruennichi: a resource for studies on range expansion and evolutionary adaptation.</title>
        <authorList>
            <person name="Sheffer M.M."/>
            <person name="Hoppe A."/>
            <person name="Krehenwinkel H."/>
            <person name="Uhl G."/>
            <person name="Kuss A.W."/>
            <person name="Jensen L."/>
            <person name="Jensen C."/>
            <person name="Gillespie R.G."/>
            <person name="Hoff K.J."/>
            <person name="Prost S."/>
        </authorList>
    </citation>
    <scope>NUCLEOTIDE SEQUENCE</scope>
</reference>
<keyword evidence="3" id="KW-0378">Hydrolase</keyword>
<keyword evidence="1" id="KW-1133">Transmembrane helix</keyword>
<dbReference type="PANTHER" id="PTHR43372:SF4">
    <property type="entry name" value="FATTY-ACID AMIDE HYDROLASE 2"/>
    <property type="match status" value="1"/>
</dbReference>
<dbReference type="InterPro" id="IPR036928">
    <property type="entry name" value="AS_sf"/>
</dbReference>
<dbReference type="Pfam" id="PF01425">
    <property type="entry name" value="Amidase"/>
    <property type="match status" value="1"/>
</dbReference>
<dbReference type="EMBL" id="JABXBU010002072">
    <property type="protein sequence ID" value="KAF8777476.1"/>
    <property type="molecule type" value="Genomic_DNA"/>
</dbReference>
<dbReference type="InterPro" id="IPR023631">
    <property type="entry name" value="Amidase_dom"/>
</dbReference>
<name>A0A8T0ESR9_ARGBR</name>
<evidence type="ECO:0000256" key="1">
    <source>
        <dbReference type="SAM" id="Phobius"/>
    </source>
</evidence>
<keyword evidence="1" id="KW-0812">Transmembrane</keyword>
<organism evidence="3 4">
    <name type="scientific">Argiope bruennichi</name>
    <name type="common">Wasp spider</name>
    <name type="synonym">Aranea bruennichi</name>
    <dbReference type="NCBI Taxonomy" id="94029"/>
    <lineage>
        <taxon>Eukaryota</taxon>
        <taxon>Metazoa</taxon>
        <taxon>Ecdysozoa</taxon>
        <taxon>Arthropoda</taxon>
        <taxon>Chelicerata</taxon>
        <taxon>Arachnida</taxon>
        <taxon>Araneae</taxon>
        <taxon>Araneomorphae</taxon>
        <taxon>Entelegynae</taxon>
        <taxon>Araneoidea</taxon>
        <taxon>Araneidae</taxon>
        <taxon>Argiope</taxon>
    </lineage>
</organism>
<dbReference type="GO" id="GO:0016787">
    <property type="term" value="F:hydrolase activity"/>
    <property type="evidence" value="ECO:0007669"/>
    <property type="project" value="UniProtKB-KW"/>
</dbReference>
<evidence type="ECO:0000313" key="3">
    <source>
        <dbReference type="EMBL" id="KAF8777476.1"/>
    </source>
</evidence>
<protein>
    <submittedName>
        <fullName evidence="3">Fatty-acid amide hydrolase 2-A like protein</fullName>
    </submittedName>
</protein>
<dbReference type="Proteomes" id="UP000807504">
    <property type="component" value="Unassembled WGS sequence"/>
</dbReference>
<sequence>MIFIISYWTSHILLVCVSFVLHVVLAIIYRGKRKIVPSVKNPLLLQSASKLARDIRDGKCKSEDVIQAYIDRIQEVEPYINATAERCFEDALEKAKEVDALVASGKCTKEQLALEKPLLGIPVNKRWRSCSDWSRRLRVLGISETIFSLEGGRLPAHFTGVFAHKPTIGIMSNRGFLPVERPGVPGGFWEPEMYSFIVSGPICRYAEDLITSVKVLTLDNEVRMKLDRPVDFKKVKIYYLLEIRSLMVVPVDQEIVAAIKNAASYFEKQYDITPTEVKMPYLFDAIRCICTMLGPTFARLYQSIAGPKGLGINKKEEAMKLLVGKSKVCFSTLVNFAILTSPLLNRKGKRPYYQKMFETWMDEFKKLLDEDSVLLMPTLPVTAPYHLESYPFMPSVSYTGIISALGLPATQCPLGLDKHGLPYGIQIVGCKNNDALTIACAVELERAFGGWKSSEMQPCGVSNQV</sequence>
<dbReference type="PANTHER" id="PTHR43372">
    <property type="entry name" value="FATTY-ACID AMIDE HYDROLASE"/>
    <property type="match status" value="1"/>
</dbReference>
<evidence type="ECO:0000259" key="2">
    <source>
        <dbReference type="Pfam" id="PF01425"/>
    </source>
</evidence>
<keyword evidence="1" id="KW-0472">Membrane</keyword>
<dbReference type="InterPro" id="IPR052739">
    <property type="entry name" value="FAAH2"/>
</dbReference>
<feature type="domain" description="Amidase" evidence="2">
    <location>
        <begin position="153"/>
        <end position="436"/>
    </location>
</feature>
<dbReference type="GO" id="GO:0012505">
    <property type="term" value="C:endomembrane system"/>
    <property type="evidence" value="ECO:0007669"/>
    <property type="project" value="TreeGrafter"/>
</dbReference>
<dbReference type="AlphaFoldDB" id="A0A8T0ESR9"/>
<gene>
    <name evidence="3" type="ORF">HNY73_014333</name>
</gene>
<accession>A0A8T0ESR9</accession>
<proteinExistence type="predicted"/>
<comment type="caution">
    <text evidence="3">The sequence shown here is derived from an EMBL/GenBank/DDBJ whole genome shotgun (WGS) entry which is preliminary data.</text>
</comment>
<reference evidence="3" key="2">
    <citation type="submission" date="2020-06" db="EMBL/GenBank/DDBJ databases">
        <authorList>
            <person name="Sheffer M."/>
        </authorList>
    </citation>
    <scope>NUCLEOTIDE SEQUENCE</scope>
</reference>
<keyword evidence="4" id="KW-1185">Reference proteome</keyword>